<evidence type="ECO:0008006" key="4">
    <source>
        <dbReference type="Google" id="ProtNLM"/>
    </source>
</evidence>
<evidence type="ECO:0000256" key="1">
    <source>
        <dbReference type="SAM" id="Phobius"/>
    </source>
</evidence>
<proteinExistence type="predicted"/>
<feature type="transmembrane region" description="Helical" evidence="1">
    <location>
        <begin position="32"/>
        <end position="52"/>
    </location>
</feature>
<keyword evidence="1" id="KW-1133">Transmembrane helix</keyword>
<name>A0ABU5EV19_9BACT</name>
<reference evidence="3" key="1">
    <citation type="journal article" date="2023" name="Mar. Drugs">
        <title>Gemmata algarum, a Novel Planctomycete Isolated from an Algal Mat, Displays Antimicrobial Activity.</title>
        <authorList>
            <person name="Kumar G."/>
            <person name="Kallscheuer N."/>
            <person name="Kashif M."/>
            <person name="Ahamad S."/>
            <person name="Jagadeeshwari U."/>
            <person name="Pannikurungottu S."/>
            <person name="Haufschild T."/>
            <person name="Kabuu M."/>
            <person name="Sasikala C."/>
            <person name="Jogler C."/>
            <person name="Ramana C."/>
        </authorList>
    </citation>
    <scope>NUCLEOTIDE SEQUENCE [LARGE SCALE GENOMIC DNA]</scope>
    <source>
        <strain evidence="3">JC673</strain>
    </source>
</reference>
<dbReference type="SUPFAM" id="SSF48452">
    <property type="entry name" value="TPR-like"/>
    <property type="match status" value="2"/>
</dbReference>
<keyword evidence="1" id="KW-0472">Membrane</keyword>
<keyword evidence="1" id="KW-0812">Transmembrane</keyword>
<dbReference type="InterPro" id="IPR011990">
    <property type="entry name" value="TPR-like_helical_dom_sf"/>
</dbReference>
<comment type="caution">
    <text evidence="2">The sequence shown here is derived from an EMBL/GenBank/DDBJ whole genome shotgun (WGS) entry which is preliminary data.</text>
</comment>
<dbReference type="EMBL" id="JAXBLV010000024">
    <property type="protein sequence ID" value="MDY3558300.1"/>
    <property type="molecule type" value="Genomic_DNA"/>
</dbReference>
<protein>
    <recommendedName>
        <fullName evidence="4">Tetratricopeptide repeat protein</fullName>
    </recommendedName>
</protein>
<sequence length="500" mass="53958">MASPILTGQSQTVFSRAWDSVRRWWLGRDWRAFRPAAPAAIVALGILFVVVVCATQSPRELEARYLAQGKAALQAKDYPRALTCFERVSPTANDPDAHYRLALAAAATGDYGRASALIHGLAPDGRPGYAPAHYWRARQLLASSPEPNLEKMSPALRARAESHLVRALDGDLGADRPAALGLMGQLHLVAGRLEAAEQCLVSAASATPMNRLYLAQLYLKKTPPDLVRARKEADLAVGYFRDRTKDDLNNYPARLSWAAATAFLEDFSSAVAILEEGLSATGAPIFRAAIAKTYVGWYDVRKKQNAPANELIALLAKGIGHEPGSRELLDRILYHLQVGGADADQARGALRDLLASGTQALAHVHFALAVDARMRNDHAAEKMHLELALAADPQAAVVANNLACALMEPPHSDLPRALATVNVALGREPGNPVFLDTRGRIYLGLKRWQDAITDLDAVLTRAPGTEGVHAALATAYDGLGQTDLAEKYRRQVPNKSAPKP</sequence>
<gene>
    <name evidence="2" type="ORF">R5W23_004995</name>
</gene>
<dbReference type="InterPro" id="IPR019734">
    <property type="entry name" value="TPR_rpt"/>
</dbReference>
<dbReference type="Proteomes" id="UP001272242">
    <property type="component" value="Unassembled WGS sequence"/>
</dbReference>
<dbReference type="RefSeq" id="WP_320685243.1">
    <property type="nucleotide sequence ID" value="NZ_JAXBLV010000024.1"/>
</dbReference>
<evidence type="ECO:0000313" key="3">
    <source>
        <dbReference type="Proteomes" id="UP001272242"/>
    </source>
</evidence>
<dbReference type="SMART" id="SM00028">
    <property type="entry name" value="TPR"/>
    <property type="match status" value="4"/>
</dbReference>
<dbReference type="Gene3D" id="1.25.40.10">
    <property type="entry name" value="Tetratricopeptide repeat domain"/>
    <property type="match status" value="2"/>
</dbReference>
<evidence type="ECO:0000313" key="2">
    <source>
        <dbReference type="EMBL" id="MDY3558300.1"/>
    </source>
</evidence>
<keyword evidence="3" id="KW-1185">Reference proteome</keyword>
<organism evidence="2 3">
    <name type="scientific">Gemmata algarum</name>
    <dbReference type="NCBI Taxonomy" id="2975278"/>
    <lineage>
        <taxon>Bacteria</taxon>
        <taxon>Pseudomonadati</taxon>
        <taxon>Planctomycetota</taxon>
        <taxon>Planctomycetia</taxon>
        <taxon>Gemmatales</taxon>
        <taxon>Gemmataceae</taxon>
        <taxon>Gemmata</taxon>
    </lineage>
</organism>
<accession>A0ABU5EV19</accession>